<dbReference type="Proteomes" id="UP000055590">
    <property type="component" value="Chromosome"/>
</dbReference>
<dbReference type="GO" id="GO:1990112">
    <property type="term" value="C:RQC complex"/>
    <property type="evidence" value="ECO:0007669"/>
    <property type="project" value="TreeGrafter"/>
</dbReference>
<evidence type="ECO:0000259" key="2">
    <source>
        <dbReference type="Pfam" id="PF05670"/>
    </source>
</evidence>
<dbReference type="PANTHER" id="PTHR15239:SF6">
    <property type="entry name" value="RIBOSOME QUALITY CONTROL COMPLEX SUBUNIT NEMF"/>
    <property type="match status" value="1"/>
</dbReference>
<evidence type="ECO:0000313" key="4">
    <source>
        <dbReference type="Proteomes" id="UP000055590"/>
    </source>
</evidence>
<gene>
    <name evidence="3" type="ORF">AKJ08_2713</name>
</gene>
<dbReference type="Pfam" id="PF05670">
    <property type="entry name" value="NFACT-R_1"/>
    <property type="match status" value="1"/>
</dbReference>
<evidence type="ECO:0000256" key="1">
    <source>
        <dbReference type="SAM" id="MobiDB-lite"/>
    </source>
</evidence>
<dbReference type="InterPro" id="IPR051608">
    <property type="entry name" value="RQC_Subunit_NEMF"/>
</dbReference>
<protein>
    <submittedName>
        <fullName evidence="3">Fibronectin/fibrinogen-binding protein</fullName>
    </submittedName>
</protein>
<dbReference type="STRING" id="1391653.AKJ08_2713"/>
<feature type="region of interest" description="Disordered" evidence="1">
    <location>
        <begin position="335"/>
        <end position="358"/>
    </location>
</feature>
<dbReference type="GO" id="GO:0043023">
    <property type="term" value="F:ribosomal large subunit binding"/>
    <property type="evidence" value="ECO:0007669"/>
    <property type="project" value="TreeGrafter"/>
</dbReference>
<dbReference type="AlphaFoldDB" id="A0A0K1PFY4"/>
<feature type="domain" description="NFACT RNA-binding" evidence="2">
    <location>
        <begin position="361"/>
        <end position="452"/>
    </location>
</feature>
<evidence type="ECO:0000313" key="3">
    <source>
        <dbReference type="EMBL" id="AKU92326.1"/>
    </source>
</evidence>
<dbReference type="OrthoDB" id="9766163at2"/>
<dbReference type="EMBL" id="CP012332">
    <property type="protein sequence ID" value="AKU92326.1"/>
    <property type="molecule type" value="Genomic_DNA"/>
</dbReference>
<dbReference type="KEGG" id="vin:AKJ08_2713"/>
<keyword evidence="4" id="KW-1185">Reference proteome</keyword>
<dbReference type="PANTHER" id="PTHR15239">
    <property type="entry name" value="NUCLEAR EXPORT MEDIATOR FACTOR NEMF"/>
    <property type="match status" value="1"/>
</dbReference>
<dbReference type="RefSeq" id="WP_050726509.1">
    <property type="nucleotide sequence ID" value="NZ_CP012332.1"/>
</dbReference>
<proteinExistence type="predicted"/>
<dbReference type="PATRIC" id="fig|1391653.3.peg.2816"/>
<sequence length="484" mass="53100">MSLSASELAAVVAELQPFAGGTIQKIWAATPRTVVFELRVPGETHQLLVSADPDETRLHGVLDRPPSPASPLPIQNLLRARLLPSRLVAIEAVPDERIARLRFETPGGEMHLEAELTGRHGNLILVGADGRIAGVAVPSASSTRAILPGQPYEPPPPHPARRAPPDRFQADPSKGPFSLSLAIEDHYGPVARERLLVDRRREASRAIYAARKRLEGALVKIESEEKRAKGADELRHLGDLLLPVASRIPRGARSFACTDYTEEGPVEVHVPLRPELSPRDNVDRYYKEYRRMKGARERIAARREELSERVLHLGALAERLAAAESESLIDELSREAAAAGARPRAKGRKEREEKRPPYRGYVSASGRPIWVGRGAKANDELTFHVARGNDLWLHARGVPGAHVVVPLGKSAAPDEQTLLDACALATHFSNARGEAVAEIAHTRVRHVRKPKGSAPGAVLYVQEKALPYRHDPERLARLLTQEPD</sequence>
<name>A0A0K1PFY4_9BACT</name>
<accession>A0A0K1PFY4</accession>
<dbReference type="Gene3D" id="2.30.310.10">
    <property type="entry name" value="ibrinogen binding protein from staphylococcus aureus domain"/>
    <property type="match status" value="1"/>
</dbReference>
<dbReference type="Pfam" id="PF05833">
    <property type="entry name" value="NFACT_N"/>
    <property type="match status" value="2"/>
</dbReference>
<dbReference type="InterPro" id="IPR008532">
    <property type="entry name" value="NFACT_RNA-bd"/>
</dbReference>
<feature type="region of interest" description="Disordered" evidence="1">
    <location>
        <begin position="145"/>
        <end position="173"/>
    </location>
</feature>
<organism evidence="3 4">
    <name type="scientific">Vulgatibacter incomptus</name>
    <dbReference type="NCBI Taxonomy" id="1391653"/>
    <lineage>
        <taxon>Bacteria</taxon>
        <taxon>Pseudomonadati</taxon>
        <taxon>Myxococcota</taxon>
        <taxon>Myxococcia</taxon>
        <taxon>Myxococcales</taxon>
        <taxon>Cystobacterineae</taxon>
        <taxon>Vulgatibacteraceae</taxon>
        <taxon>Vulgatibacter</taxon>
    </lineage>
</organism>
<dbReference type="GO" id="GO:0072344">
    <property type="term" value="P:rescue of stalled ribosome"/>
    <property type="evidence" value="ECO:0007669"/>
    <property type="project" value="TreeGrafter"/>
</dbReference>
<dbReference type="GO" id="GO:0000049">
    <property type="term" value="F:tRNA binding"/>
    <property type="evidence" value="ECO:0007669"/>
    <property type="project" value="TreeGrafter"/>
</dbReference>
<reference evidence="3 4" key="1">
    <citation type="submission" date="2015-08" db="EMBL/GenBank/DDBJ databases">
        <authorList>
            <person name="Babu N.S."/>
            <person name="Beckwith C.J."/>
            <person name="Beseler K.G."/>
            <person name="Brison A."/>
            <person name="Carone J.V."/>
            <person name="Caskin T.P."/>
            <person name="Diamond M."/>
            <person name="Durham M.E."/>
            <person name="Foxe J.M."/>
            <person name="Go M."/>
            <person name="Henderson B.A."/>
            <person name="Jones I.B."/>
            <person name="McGettigan J.A."/>
            <person name="Micheletti S.J."/>
            <person name="Nasrallah M.E."/>
            <person name="Ortiz D."/>
            <person name="Piller C.R."/>
            <person name="Privatt S.R."/>
            <person name="Schneider S.L."/>
            <person name="Sharp S."/>
            <person name="Smith T.C."/>
            <person name="Stanton J.D."/>
            <person name="Ullery H.E."/>
            <person name="Wilson R.J."/>
            <person name="Serrano M.G."/>
            <person name="Buck G."/>
            <person name="Lee V."/>
            <person name="Wang Y."/>
            <person name="Carvalho R."/>
            <person name="Voegtly L."/>
            <person name="Shi R."/>
            <person name="Duckworth R."/>
            <person name="Johnson A."/>
            <person name="Loviza R."/>
            <person name="Walstead R."/>
            <person name="Shah Z."/>
            <person name="Kiflezghi M."/>
            <person name="Wade K."/>
            <person name="Ball S.L."/>
            <person name="Bradley K.W."/>
            <person name="Asai D.J."/>
            <person name="Bowman C.A."/>
            <person name="Russell D.A."/>
            <person name="Pope W.H."/>
            <person name="Jacobs-Sera D."/>
            <person name="Hendrix R.W."/>
            <person name="Hatfull G.F."/>
        </authorList>
    </citation>
    <scope>NUCLEOTIDE SEQUENCE [LARGE SCALE GENOMIC DNA]</scope>
    <source>
        <strain evidence="3 4">DSM 27710</strain>
    </source>
</reference>